<dbReference type="PANTHER" id="PTHR42643:SF24">
    <property type="entry name" value="IONOTROPIC RECEPTOR 60A"/>
    <property type="match status" value="1"/>
</dbReference>
<comment type="subcellular location">
    <subcellularLocation>
        <location evidence="1">Cell membrane</location>
        <topology evidence="1">Multi-pass membrane protein</topology>
    </subcellularLocation>
</comment>
<feature type="transmembrane region" description="Helical" evidence="12">
    <location>
        <begin position="246"/>
        <end position="266"/>
    </location>
</feature>
<dbReference type="Pfam" id="PF00060">
    <property type="entry name" value="Lig_chan"/>
    <property type="match status" value="1"/>
</dbReference>
<reference evidence="14 15" key="1">
    <citation type="submission" date="2019-05" db="EMBL/GenBank/DDBJ databases">
        <title>Another draft genome of Portunus trituberculatus and its Hox gene families provides insights of decapod evolution.</title>
        <authorList>
            <person name="Jeong J.-H."/>
            <person name="Song I."/>
            <person name="Kim S."/>
            <person name="Choi T."/>
            <person name="Kim D."/>
            <person name="Ryu S."/>
            <person name="Kim W."/>
        </authorList>
    </citation>
    <scope>NUCLEOTIDE SEQUENCE [LARGE SCALE GENOMIC DNA]</scope>
    <source>
        <tissue evidence="14">Muscle</tissue>
    </source>
</reference>
<evidence type="ECO:0000256" key="10">
    <source>
        <dbReference type="PIRSR" id="PIRSR601508-2"/>
    </source>
</evidence>
<keyword evidence="8" id="KW-0325">Glycoprotein</keyword>
<dbReference type="SUPFAM" id="SSF53850">
    <property type="entry name" value="Periplasmic binding protein-like II"/>
    <property type="match status" value="1"/>
</dbReference>
<feature type="site" description="Crucial to convey clamshell closure to channel opening" evidence="10">
    <location>
        <position position="84"/>
    </location>
</feature>
<dbReference type="PANTHER" id="PTHR42643">
    <property type="entry name" value="IONOTROPIC RECEPTOR 20A-RELATED"/>
    <property type="match status" value="1"/>
</dbReference>
<dbReference type="GO" id="GO:0015276">
    <property type="term" value="F:ligand-gated monoatomic ion channel activity"/>
    <property type="evidence" value="ECO:0007669"/>
    <property type="project" value="InterPro"/>
</dbReference>
<evidence type="ECO:0000313" key="14">
    <source>
        <dbReference type="EMBL" id="MPC57869.1"/>
    </source>
</evidence>
<dbReference type="GO" id="GO:0038023">
    <property type="term" value="F:signaling receptor activity"/>
    <property type="evidence" value="ECO:0007669"/>
    <property type="project" value="InterPro"/>
</dbReference>
<evidence type="ECO:0000256" key="2">
    <source>
        <dbReference type="ARBA" id="ARBA00008685"/>
    </source>
</evidence>
<proteinExistence type="inferred from homology"/>
<evidence type="ECO:0000256" key="4">
    <source>
        <dbReference type="ARBA" id="ARBA00022692"/>
    </source>
</evidence>
<dbReference type="PRINTS" id="PR00177">
    <property type="entry name" value="NMDARECEPTOR"/>
</dbReference>
<keyword evidence="5 12" id="KW-1133">Transmembrane helix</keyword>
<evidence type="ECO:0000256" key="1">
    <source>
        <dbReference type="ARBA" id="ARBA00004651"/>
    </source>
</evidence>
<dbReference type="OrthoDB" id="5984008at2759"/>
<organism evidence="14 15">
    <name type="scientific">Portunus trituberculatus</name>
    <name type="common">Swimming crab</name>
    <name type="synonym">Neptunus trituberculatus</name>
    <dbReference type="NCBI Taxonomy" id="210409"/>
    <lineage>
        <taxon>Eukaryota</taxon>
        <taxon>Metazoa</taxon>
        <taxon>Ecdysozoa</taxon>
        <taxon>Arthropoda</taxon>
        <taxon>Crustacea</taxon>
        <taxon>Multicrustacea</taxon>
        <taxon>Malacostraca</taxon>
        <taxon>Eumalacostraca</taxon>
        <taxon>Eucarida</taxon>
        <taxon>Decapoda</taxon>
        <taxon>Pleocyemata</taxon>
        <taxon>Brachyura</taxon>
        <taxon>Eubrachyura</taxon>
        <taxon>Portunoidea</taxon>
        <taxon>Portunidae</taxon>
        <taxon>Portuninae</taxon>
        <taxon>Portunus</taxon>
    </lineage>
</organism>
<keyword evidence="3" id="KW-1003">Cell membrane</keyword>
<dbReference type="InterPro" id="IPR001508">
    <property type="entry name" value="Iono_Glu_rcpt_met"/>
</dbReference>
<evidence type="ECO:0000313" key="15">
    <source>
        <dbReference type="Proteomes" id="UP000324222"/>
    </source>
</evidence>
<keyword evidence="7 14" id="KW-0675">Receptor</keyword>
<evidence type="ECO:0000256" key="8">
    <source>
        <dbReference type="ARBA" id="ARBA00023180"/>
    </source>
</evidence>
<feature type="binding site" evidence="9">
    <location>
        <position position="154"/>
    </location>
    <ligand>
        <name>L-glutamate</name>
        <dbReference type="ChEBI" id="CHEBI:29985"/>
    </ligand>
</feature>
<evidence type="ECO:0000256" key="9">
    <source>
        <dbReference type="PIRSR" id="PIRSR601508-1"/>
    </source>
</evidence>
<dbReference type="Gene3D" id="3.40.190.10">
    <property type="entry name" value="Periplasmic binding protein-like II"/>
    <property type="match status" value="1"/>
</dbReference>
<evidence type="ECO:0000256" key="12">
    <source>
        <dbReference type="SAM" id="Phobius"/>
    </source>
</evidence>
<dbReference type="GO" id="GO:0050906">
    <property type="term" value="P:detection of stimulus involved in sensory perception"/>
    <property type="evidence" value="ECO:0007669"/>
    <property type="project" value="UniProtKB-ARBA"/>
</dbReference>
<dbReference type="InterPro" id="IPR001320">
    <property type="entry name" value="Iontro_rcpt_C"/>
</dbReference>
<comment type="similarity">
    <text evidence="2">Belongs to the glutamate-gated ion channel (TC 1.A.10.1) family.</text>
</comment>
<evidence type="ECO:0000256" key="6">
    <source>
        <dbReference type="ARBA" id="ARBA00023136"/>
    </source>
</evidence>
<evidence type="ECO:0000256" key="7">
    <source>
        <dbReference type="ARBA" id="ARBA00023170"/>
    </source>
</evidence>
<comment type="caution">
    <text evidence="14">The sequence shown here is derived from an EMBL/GenBank/DDBJ whole genome shotgun (WGS) entry which is preliminary data.</text>
</comment>
<dbReference type="GO" id="GO:0005886">
    <property type="term" value="C:plasma membrane"/>
    <property type="evidence" value="ECO:0007669"/>
    <property type="project" value="UniProtKB-SubCell"/>
</dbReference>
<accession>A0A5B7GJX3</accession>
<keyword evidence="15" id="KW-1185">Reference proteome</keyword>
<evidence type="ECO:0000259" key="13">
    <source>
        <dbReference type="Pfam" id="PF00060"/>
    </source>
</evidence>
<feature type="transmembrane region" description="Helical" evidence="12">
    <location>
        <begin position="55"/>
        <end position="77"/>
    </location>
</feature>
<dbReference type="InterPro" id="IPR052192">
    <property type="entry name" value="Insect_Ionotropic_Sensory_Rcpt"/>
</dbReference>
<keyword evidence="6 12" id="KW-0472">Membrane</keyword>
<feature type="domain" description="Ionotropic glutamate receptor C-terminal" evidence="13">
    <location>
        <begin position="5"/>
        <end position="257"/>
    </location>
</feature>
<dbReference type="Proteomes" id="UP000324222">
    <property type="component" value="Unassembled WGS sequence"/>
</dbReference>
<keyword evidence="4 12" id="KW-0812">Transmembrane</keyword>
<keyword evidence="11" id="KW-1015">Disulfide bond</keyword>
<dbReference type="EMBL" id="VSRR010015150">
    <property type="protein sequence ID" value="MPC57869.1"/>
    <property type="molecule type" value="Genomic_DNA"/>
</dbReference>
<protein>
    <submittedName>
        <fullName evidence="14">Glutamate receptor 1</fullName>
    </submittedName>
</protein>
<dbReference type="AlphaFoldDB" id="A0A5B7GJX3"/>
<feature type="disulfide bond" evidence="11">
    <location>
        <begin position="172"/>
        <end position="227"/>
    </location>
</feature>
<gene>
    <name evidence="14" type="primary">Gria1_2</name>
    <name evidence="14" type="ORF">E2C01_051859</name>
</gene>
<evidence type="ECO:0000256" key="5">
    <source>
        <dbReference type="ARBA" id="ARBA00022989"/>
    </source>
</evidence>
<evidence type="ECO:0000256" key="3">
    <source>
        <dbReference type="ARBA" id="ARBA00022475"/>
    </source>
</evidence>
<sequence length="299" mass="33913">MWILATVGNLPVLYPHNTRTVHYSLLRYTWDCAFALAGQSARTRHTEPVRVLHGMWWTFAVILIYTYTGTLIAFLTVPRLTSLINSLEELANQKDVLWTYRAKTAHETLFATAQPPSTYNKIGQLLKERPDLLVHTDDEGINAVLRGDTAFIKEKSWLDFAMERDYLATKQCRMAQVNQIFFSAGFGWALQEHSIFLQLFNNEILRMSQSGLFTIWRMQNWPSPNECTAGNPGAPAGPKSLHIKNFSGHFFIFGVGLGLALLAFLVERLLLRGFFRDAKSEGEWRGGGDLVVCWVGLIK</sequence>
<evidence type="ECO:0000256" key="11">
    <source>
        <dbReference type="PIRSR" id="PIRSR601508-3"/>
    </source>
</evidence>
<name>A0A5B7GJX3_PORTR</name>